<comment type="caution">
    <text evidence="2">The sequence shown here is derived from an EMBL/GenBank/DDBJ whole genome shotgun (WGS) entry which is preliminary data.</text>
</comment>
<gene>
    <name evidence="2" type="ORF">HNO88_004081</name>
</gene>
<evidence type="ECO:0000313" key="3">
    <source>
        <dbReference type="Proteomes" id="UP000555448"/>
    </source>
</evidence>
<name>A0A7W7NXU2_9SPHN</name>
<dbReference type="Proteomes" id="UP000555448">
    <property type="component" value="Unassembled WGS sequence"/>
</dbReference>
<evidence type="ECO:0000313" key="2">
    <source>
        <dbReference type="EMBL" id="MBB4860736.1"/>
    </source>
</evidence>
<protein>
    <submittedName>
        <fullName evidence="2">Transposase</fullName>
    </submittedName>
</protein>
<organism evidence="2 3">
    <name type="scientific">Novosphingobium chloroacetimidivorans</name>
    <dbReference type="NCBI Taxonomy" id="1428314"/>
    <lineage>
        <taxon>Bacteria</taxon>
        <taxon>Pseudomonadati</taxon>
        <taxon>Pseudomonadota</taxon>
        <taxon>Alphaproteobacteria</taxon>
        <taxon>Sphingomonadales</taxon>
        <taxon>Sphingomonadaceae</taxon>
        <taxon>Novosphingobium</taxon>
    </lineage>
</organism>
<dbReference type="EMBL" id="JACHLR010000030">
    <property type="protein sequence ID" value="MBB4860736.1"/>
    <property type="molecule type" value="Genomic_DNA"/>
</dbReference>
<reference evidence="2 3" key="1">
    <citation type="submission" date="2020-08" db="EMBL/GenBank/DDBJ databases">
        <title>Functional genomics of gut bacteria from endangered species of beetles.</title>
        <authorList>
            <person name="Carlos-Shanley C."/>
        </authorList>
    </citation>
    <scope>NUCLEOTIDE SEQUENCE [LARGE SCALE GENOMIC DNA]</scope>
    <source>
        <strain evidence="2 3">S00245</strain>
    </source>
</reference>
<dbReference type="PANTHER" id="PTHR35004">
    <property type="entry name" value="TRANSPOSASE RV3428C-RELATED"/>
    <property type="match status" value="1"/>
</dbReference>
<dbReference type="PANTHER" id="PTHR35004:SF8">
    <property type="entry name" value="TRANSPOSASE RV3428C-RELATED"/>
    <property type="match status" value="1"/>
</dbReference>
<feature type="region of interest" description="Disordered" evidence="1">
    <location>
        <begin position="152"/>
        <end position="187"/>
    </location>
</feature>
<dbReference type="AlphaFoldDB" id="A0A7W7NXU2"/>
<dbReference type="RefSeq" id="WP_184250052.1">
    <property type="nucleotide sequence ID" value="NZ_JACHLR010000030.1"/>
</dbReference>
<feature type="compositionally biased region" description="Polar residues" evidence="1">
    <location>
        <begin position="153"/>
        <end position="162"/>
    </location>
</feature>
<evidence type="ECO:0000256" key="1">
    <source>
        <dbReference type="SAM" id="MobiDB-lite"/>
    </source>
</evidence>
<keyword evidence="3" id="KW-1185">Reference proteome</keyword>
<proteinExistence type="predicted"/>
<sequence>MCGIKPGRRRLAKPDWSVVARELKRKHVTLQVIWEEYNAHPDGYRYSRLCDLFRRWVGRLPLVRRQSHAGGKRLFLDHAGDTVRVVINRRTGEVCGPHIFVAVMGCSSLSFALAKWTEQYTDLIEGNDAALAFFGGVPQLLVPDNAIIHPNIRGSNNTTKRTINAGAPHTPPARPVRPGRLGRGSQE</sequence>
<accession>A0A7W7NXU2</accession>